<organism evidence="1 2">
    <name type="scientific">Clostridium perfringens</name>
    <dbReference type="NCBI Taxonomy" id="1502"/>
    <lineage>
        <taxon>Bacteria</taxon>
        <taxon>Bacillati</taxon>
        <taxon>Bacillota</taxon>
        <taxon>Clostridia</taxon>
        <taxon>Eubacteriales</taxon>
        <taxon>Clostridiaceae</taxon>
        <taxon>Clostridium</taxon>
    </lineage>
</organism>
<evidence type="ECO:0000313" key="1">
    <source>
        <dbReference type="EMBL" id="AMN31349.1"/>
    </source>
</evidence>
<evidence type="ECO:0000313" key="2">
    <source>
        <dbReference type="Proteomes" id="UP000070260"/>
    </source>
</evidence>
<keyword evidence="1" id="KW-0614">Plasmid</keyword>
<dbReference type="AlphaFoldDB" id="A0A140GS40"/>
<dbReference type="PATRIC" id="fig|1502.177.peg.3644"/>
<geneLocation type="plasmid" evidence="1 2">
    <name>pJFP838A</name>
</geneLocation>
<reference evidence="1 2" key="1">
    <citation type="journal article" date="2016" name="PLoS ONE">
        <title>Plasmid Characterization and Chromosome Analysis of Two netF+ Clostridium perfringens Isolates Associated with Foal and Canine Necrotizing Enteritis.</title>
        <authorList>
            <person name="Mehdizadeh Gohari I."/>
            <person name="Kropinski A.M."/>
            <person name="Weese S.J."/>
            <person name="Parreira V.R."/>
            <person name="Whitehead A.E."/>
            <person name="Boerlin P."/>
            <person name="Prescott J.F."/>
        </authorList>
    </citation>
    <scope>NUCLEOTIDE SEQUENCE [LARGE SCALE GENOMIC DNA]</scope>
    <source>
        <strain evidence="1 2">JP838</strain>
        <plasmid evidence="2">Plasmid pJFP838A</plasmid>
    </source>
</reference>
<dbReference type="EMBL" id="CP013615">
    <property type="protein sequence ID" value="AMN31349.1"/>
    <property type="molecule type" value="Genomic_DNA"/>
</dbReference>
<name>A0A140GS40_CLOPF</name>
<dbReference type="Proteomes" id="UP000070260">
    <property type="component" value="Plasmid pJFP838A"/>
</dbReference>
<proteinExistence type="predicted"/>
<gene>
    <name evidence="1" type="ORF">JFP838_pA0433</name>
</gene>
<sequence>MTARVTKEYKNNINCNVYKIGDEIEINNDFDLVEGFYLIYAINEEGVETVDWIDKNYVEIIKE</sequence>
<protein>
    <submittedName>
        <fullName evidence="1">Uncharacterized protein</fullName>
    </submittedName>
</protein>
<accession>A0A140GS40</accession>
<dbReference type="RefSeq" id="WP_061429926.1">
    <property type="nucleotide sequence ID" value="NZ_CP013615.1"/>
</dbReference>